<accession>B7K5A3</accession>
<proteinExistence type="predicted"/>
<sequence>MTQSNHPSPPQNYLKGGVIVLLCFLVACQGSNQSQNTNNQQQETAEVESGLILNNATLEQANPKGQILWKVQTDEAAYSPDRKKAQLTGVKGNIYQDGKIVLRVKADQGEINRDGQEILLKNNVVAVDPRNNTVIRSEEVEWRPQDSVLMVRKNLRGSHPQLEATAKEAKYFAKKQQFELIGNIIATAKNPRLQLKTEHLIWDVPQDKVIGDRLLNVVRFEDKTITDQLVANQAQVNLKTKQVLVEKNIEFKSLEPPLQVATNEILWKYKDRQVTSSKPVKLIEYQRGVTVIGNEAQVDFPQNMAYLRRGVQGSGRANGSKLYSNDLTWNIKDQTIEALGNVIYEQAGDPPFNLTGEKATGTLHNNNIVVHGNPQDRVVTEIFPEDLNSNSR</sequence>
<evidence type="ECO:0000313" key="7">
    <source>
        <dbReference type="Proteomes" id="UP000008204"/>
    </source>
</evidence>
<organism evidence="6 7">
    <name type="scientific">Rippkaea orientalis (strain PCC 8801 / RF-1)</name>
    <name type="common">Cyanothece sp. (strain PCC 8801)</name>
    <dbReference type="NCBI Taxonomy" id="41431"/>
    <lineage>
        <taxon>Bacteria</taxon>
        <taxon>Bacillati</taxon>
        <taxon>Cyanobacteriota</taxon>
        <taxon>Cyanophyceae</taxon>
        <taxon>Oscillatoriophycideae</taxon>
        <taxon>Chroococcales</taxon>
        <taxon>Aphanothecaceae</taxon>
        <taxon>Rippkaea</taxon>
        <taxon>Rippkaea orientalis</taxon>
    </lineage>
</organism>
<keyword evidence="2" id="KW-0997">Cell inner membrane</keyword>
<gene>
    <name evidence="6" type="ordered locus">PCC8801_3990</name>
</gene>
<dbReference type="Gene3D" id="2.60.450.10">
    <property type="entry name" value="Lipopolysaccharide (LPS) transport protein A like domain"/>
    <property type="match status" value="1"/>
</dbReference>
<dbReference type="EMBL" id="CP001287">
    <property type="protein sequence ID" value="ACK67929.1"/>
    <property type="molecule type" value="Genomic_DNA"/>
</dbReference>
<dbReference type="Pfam" id="PF06835">
    <property type="entry name" value="LptC"/>
    <property type="match status" value="2"/>
</dbReference>
<evidence type="ECO:0000256" key="1">
    <source>
        <dbReference type="ARBA" id="ARBA00022475"/>
    </source>
</evidence>
<dbReference type="GO" id="GO:0005886">
    <property type="term" value="C:plasma membrane"/>
    <property type="evidence" value="ECO:0007669"/>
    <property type="project" value="InterPro"/>
</dbReference>
<dbReference type="KEGG" id="cyp:PCC8801_3990"/>
<dbReference type="PANTHER" id="PTHR37481:SF1">
    <property type="entry name" value="LIPOPOLYSACCHARIDE EXPORT SYSTEM PROTEIN LPTC"/>
    <property type="match status" value="1"/>
</dbReference>
<evidence type="ECO:0000256" key="2">
    <source>
        <dbReference type="ARBA" id="ARBA00022519"/>
    </source>
</evidence>
<evidence type="ECO:0000256" key="5">
    <source>
        <dbReference type="ARBA" id="ARBA00023136"/>
    </source>
</evidence>
<dbReference type="AlphaFoldDB" id="B7K5A3"/>
<evidence type="ECO:0008006" key="8">
    <source>
        <dbReference type="Google" id="ProtNLM"/>
    </source>
</evidence>
<dbReference type="GO" id="GO:0017089">
    <property type="term" value="F:glycolipid transfer activity"/>
    <property type="evidence" value="ECO:0007669"/>
    <property type="project" value="TreeGrafter"/>
</dbReference>
<protein>
    <recommendedName>
        <fullName evidence="8">OstA family protein</fullName>
    </recommendedName>
</protein>
<keyword evidence="7" id="KW-1185">Reference proteome</keyword>
<name>B7K5A3_RIPO1</name>
<evidence type="ECO:0000256" key="3">
    <source>
        <dbReference type="ARBA" id="ARBA00022692"/>
    </source>
</evidence>
<dbReference type="eggNOG" id="COG3117">
    <property type="taxonomic scope" value="Bacteria"/>
</dbReference>
<dbReference type="STRING" id="41431.PCC8801_3990"/>
<keyword evidence="4" id="KW-1133">Transmembrane helix</keyword>
<dbReference type="RefSeq" id="WP_012597183.1">
    <property type="nucleotide sequence ID" value="NC_011726.1"/>
</dbReference>
<dbReference type="GO" id="GO:0030288">
    <property type="term" value="C:outer membrane-bounded periplasmic space"/>
    <property type="evidence" value="ECO:0007669"/>
    <property type="project" value="TreeGrafter"/>
</dbReference>
<evidence type="ECO:0000256" key="4">
    <source>
        <dbReference type="ARBA" id="ARBA00022989"/>
    </source>
</evidence>
<keyword evidence="1" id="KW-1003">Cell membrane</keyword>
<dbReference type="InterPro" id="IPR010664">
    <property type="entry name" value="LipoPS_assembly_LptC-rel"/>
</dbReference>
<dbReference type="GO" id="GO:0015221">
    <property type="term" value="F:lipopolysaccharide transmembrane transporter activity"/>
    <property type="evidence" value="ECO:0007669"/>
    <property type="project" value="InterPro"/>
</dbReference>
<dbReference type="Proteomes" id="UP000008204">
    <property type="component" value="Chromosome"/>
</dbReference>
<reference evidence="7" key="1">
    <citation type="journal article" date="2011" name="MBio">
        <title>Novel metabolic attributes of the genus Cyanothece, comprising a group of unicellular nitrogen-fixing Cyanobacteria.</title>
        <authorList>
            <person name="Bandyopadhyay A."/>
            <person name="Elvitigala T."/>
            <person name="Welsh E."/>
            <person name="Stockel J."/>
            <person name="Liberton M."/>
            <person name="Min H."/>
            <person name="Sherman L.A."/>
            <person name="Pakrasi H.B."/>
        </authorList>
    </citation>
    <scope>NUCLEOTIDE SEQUENCE [LARGE SCALE GENOMIC DNA]</scope>
    <source>
        <strain evidence="7">PCC 8801</strain>
    </source>
</reference>
<keyword evidence="3" id="KW-0812">Transmembrane</keyword>
<dbReference type="InterPro" id="IPR026265">
    <property type="entry name" value="LptC"/>
</dbReference>
<dbReference type="OrthoDB" id="460011at2"/>
<evidence type="ECO:0000313" key="6">
    <source>
        <dbReference type="EMBL" id="ACK67929.1"/>
    </source>
</evidence>
<dbReference type="NCBIfam" id="TIGR04409">
    <property type="entry name" value="LptC_YrbK"/>
    <property type="match status" value="1"/>
</dbReference>
<dbReference type="HOGENOM" id="CLU_060279_0_0_3"/>
<dbReference type="InterPro" id="IPR052363">
    <property type="entry name" value="LPS_export_LptC"/>
</dbReference>
<keyword evidence="5" id="KW-0472">Membrane</keyword>
<dbReference type="PANTHER" id="PTHR37481">
    <property type="entry name" value="LIPOPOLYSACCHARIDE EXPORT SYSTEM PROTEIN LPTC"/>
    <property type="match status" value="1"/>
</dbReference>